<dbReference type="Gramene" id="BGIOSGA036855-TA">
    <property type="protein sequence ID" value="BGIOSGA036855-PA"/>
    <property type="gene ID" value="BGIOSGA036855"/>
</dbReference>
<name>B8BNT6_ORYSI</name>
<dbReference type="GO" id="GO:0003676">
    <property type="term" value="F:nucleic acid binding"/>
    <property type="evidence" value="ECO:0007669"/>
    <property type="project" value="InterPro"/>
</dbReference>
<keyword evidence="5" id="KW-1185">Reference proteome</keyword>
<dbReference type="Pfam" id="PF00078">
    <property type="entry name" value="RVT_1"/>
    <property type="match status" value="1"/>
</dbReference>
<dbReference type="Gene3D" id="3.30.420.10">
    <property type="entry name" value="Ribonuclease H-like superfamily/Ribonuclease H"/>
    <property type="match status" value="1"/>
</dbReference>
<dbReference type="Pfam" id="PF13456">
    <property type="entry name" value="RVT_3"/>
    <property type="match status" value="1"/>
</dbReference>
<proteinExistence type="predicted"/>
<dbReference type="STRING" id="39946.B8BNT6"/>
<feature type="compositionally biased region" description="Low complexity" evidence="1">
    <location>
        <begin position="1"/>
        <end position="13"/>
    </location>
</feature>
<dbReference type="Gene3D" id="3.60.10.10">
    <property type="entry name" value="Endonuclease/exonuclease/phosphatase"/>
    <property type="match status" value="1"/>
</dbReference>
<dbReference type="Proteomes" id="UP000007015">
    <property type="component" value="Chromosome 12"/>
</dbReference>
<feature type="domain" description="RNase H type-1" evidence="3">
    <location>
        <begin position="1192"/>
        <end position="1273"/>
    </location>
</feature>
<accession>B8BNT6</accession>
<dbReference type="InterPro" id="IPR052343">
    <property type="entry name" value="Retrotransposon-Effector_Assoc"/>
</dbReference>
<dbReference type="CDD" id="cd06222">
    <property type="entry name" value="RNase_H_like"/>
    <property type="match status" value="1"/>
</dbReference>
<dbReference type="HOGENOM" id="CLU_262948_0_0_1"/>
<organism evidence="4 5">
    <name type="scientific">Oryza sativa subsp. indica</name>
    <name type="common">Rice</name>
    <dbReference type="NCBI Taxonomy" id="39946"/>
    <lineage>
        <taxon>Eukaryota</taxon>
        <taxon>Viridiplantae</taxon>
        <taxon>Streptophyta</taxon>
        <taxon>Embryophyta</taxon>
        <taxon>Tracheophyta</taxon>
        <taxon>Spermatophyta</taxon>
        <taxon>Magnoliopsida</taxon>
        <taxon>Liliopsida</taxon>
        <taxon>Poales</taxon>
        <taxon>Poaceae</taxon>
        <taxon>BOP clade</taxon>
        <taxon>Oryzoideae</taxon>
        <taxon>Oryzeae</taxon>
        <taxon>Oryzinae</taxon>
        <taxon>Oryza</taxon>
        <taxon>Oryza sativa</taxon>
    </lineage>
</organism>
<dbReference type="EMBL" id="CM000137">
    <property type="protein sequence ID" value="EEC68693.1"/>
    <property type="molecule type" value="Genomic_DNA"/>
</dbReference>
<reference evidence="4 5" key="1">
    <citation type="journal article" date="2005" name="PLoS Biol.">
        <title>The genomes of Oryza sativa: a history of duplications.</title>
        <authorList>
            <person name="Yu J."/>
            <person name="Wang J."/>
            <person name="Lin W."/>
            <person name="Li S."/>
            <person name="Li H."/>
            <person name="Zhou J."/>
            <person name="Ni P."/>
            <person name="Dong W."/>
            <person name="Hu S."/>
            <person name="Zeng C."/>
            <person name="Zhang J."/>
            <person name="Zhang Y."/>
            <person name="Li R."/>
            <person name="Xu Z."/>
            <person name="Li S."/>
            <person name="Li X."/>
            <person name="Zheng H."/>
            <person name="Cong L."/>
            <person name="Lin L."/>
            <person name="Yin J."/>
            <person name="Geng J."/>
            <person name="Li G."/>
            <person name="Shi J."/>
            <person name="Liu J."/>
            <person name="Lv H."/>
            <person name="Li J."/>
            <person name="Wang J."/>
            <person name="Deng Y."/>
            <person name="Ran L."/>
            <person name="Shi X."/>
            <person name="Wang X."/>
            <person name="Wu Q."/>
            <person name="Li C."/>
            <person name="Ren X."/>
            <person name="Wang J."/>
            <person name="Wang X."/>
            <person name="Li D."/>
            <person name="Liu D."/>
            <person name="Zhang X."/>
            <person name="Ji Z."/>
            <person name="Zhao W."/>
            <person name="Sun Y."/>
            <person name="Zhang Z."/>
            <person name="Bao J."/>
            <person name="Han Y."/>
            <person name="Dong L."/>
            <person name="Ji J."/>
            <person name="Chen P."/>
            <person name="Wu S."/>
            <person name="Liu J."/>
            <person name="Xiao Y."/>
            <person name="Bu D."/>
            <person name="Tan J."/>
            <person name="Yang L."/>
            <person name="Ye C."/>
            <person name="Zhang J."/>
            <person name="Xu J."/>
            <person name="Zhou Y."/>
            <person name="Yu Y."/>
            <person name="Zhang B."/>
            <person name="Zhuang S."/>
            <person name="Wei H."/>
            <person name="Liu B."/>
            <person name="Lei M."/>
            <person name="Yu H."/>
            <person name="Li Y."/>
            <person name="Xu H."/>
            <person name="Wei S."/>
            <person name="He X."/>
            <person name="Fang L."/>
            <person name="Zhang Z."/>
            <person name="Zhang Y."/>
            <person name="Huang X."/>
            <person name="Su Z."/>
            <person name="Tong W."/>
            <person name="Li J."/>
            <person name="Tong Z."/>
            <person name="Li S."/>
            <person name="Ye J."/>
            <person name="Wang L."/>
            <person name="Fang L."/>
            <person name="Lei T."/>
            <person name="Chen C."/>
            <person name="Chen H."/>
            <person name="Xu Z."/>
            <person name="Li H."/>
            <person name="Huang H."/>
            <person name="Zhang F."/>
            <person name="Xu H."/>
            <person name="Li N."/>
            <person name="Zhao C."/>
            <person name="Li S."/>
            <person name="Dong L."/>
            <person name="Huang Y."/>
            <person name="Li L."/>
            <person name="Xi Y."/>
            <person name="Qi Q."/>
            <person name="Li W."/>
            <person name="Zhang B."/>
            <person name="Hu W."/>
            <person name="Zhang Y."/>
            <person name="Tian X."/>
            <person name="Jiao Y."/>
            <person name="Liang X."/>
            <person name="Jin J."/>
            <person name="Gao L."/>
            <person name="Zheng W."/>
            <person name="Hao B."/>
            <person name="Liu S."/>
            <person name="Wang W."/>
            <person name="Yuan L."/>
            <person name="Cao M."/>
            <person name="McDermott J."/>
            <person name="Samudrala R."/>
            <person name="Wang J."/>
            <person name="Wong G.K."/>
            <person name="Yang H."/>
        </authorList>
    </citation>
    <scope>NUCLEOTIDE SEQUENCE [LARGE SCALE GENOMIC DNA]</scope>
    <source>
        <strain evidence="5">cv. 93-11</strain>
    </source>
</reference>
<dbReference type="SUPFAM" id="SSF56219">
    <property type="entry name" value="DNase I-like"/>
    <property type="match status" value="1"/>
</dbReference>
<feature type="region of interest" description="Disordered" evidence="1">
    <location>
        <begin position="1"/>
        <end position="29"/>
    </location>
</feature>
<gene>
    <name evidence="4" type="ORF">OsI_37162</name>
</gene>
<dbReference type="InterPro" id="IPR012337">
    <property type="entry name" value="RNaseH-like_sf"/>
</dbReference>
<feature type="region of interest" description="Disordered" evidence="1">
    <location>
        <begin position="465"/>
        <end position="495"/>
    </location>
</feature>
<dbReference type="PANTHER" id="PTHR46890">
    <property type="entry name" value="NON-LTR RETROLELEMENT REVERSE TRANSCRIPTASE-LIKE PROTEIN-RELATED"/>
    <property type="match status" value="1"/>
</dbReference>
<evidence type="ECO:0000313" key="5">
    <source>
        <dbReference type="Proteomes" id="UP000007015"/>
    </source>
</evidence>
<evidence type="ECO:0000256" key="1">
    <source>
        <dbReference type="SAM" id="MobiDB-lite"/>
    </source>
</evidence>
<dbReference type="InterPro" id="IPR043502">
    <property type="entry name" value="DNA/RNA_pol_sf"/>
</dbReference>
<feature type="domain" description="Reverse transcriptase" evidence="2">
    <location>
        <begin position="953"/>
        <end position="1059"/>
    </location>
</feature>
<dbReference type="SUPFAM" id="SSF56672">
    <property type="entry name" value="DNA/RNA polymerases"/>
    <property type="match status" value="1"/>
</dbReference>
<dbReference type="InterPro" id="IPR036691">
    <property type="entry name" value="Endo/exonu/phosph_ase_sf"/>
</dbReference>
<dbReference type="PANTHER" id="PTHR46890:SF48">
    <property type="entry name" value="RNA-DIRECTED DNA POLYMERASE"/>
    <property type="match status" value="1"/>
</dbReference>
<sequence length="1283" mass="143999">MDDPDPAAVAAAPRQKATGLDRDSRIRRLRHRRPCRRKEQRYFSSSDLTSPDQIWPLKEVRRVIRGSTGRNERRGEEKKLETGWFWRRPGDWGAAAIFSFGRVLWMEFVFVPPAKFGPVTFDSTVRISGDHGNLSGGLQQFENPLSSGGVRPVPLWKRSTFLGISLLAIKFWDVHETIGSGRFGHLRNFVSVLSFGKTYVYESNLDSGSSYKNTHVVSTTIRPLQTLEILLSGFDLGPGQCSLNIHLMVKSLSGGDKGTINAMVTRPKLKDDAVLDLGNKEVEDSRALVKAGQDLVAAPPADDQAVDVVLQSSSGVNLGPEAHMEGAVLEEEEDAIEVELDKEEGDYFYTDPPTRINAYDGFDSREEEGDELVDAQLAEKAGSLHMSDSTLSRKNQTNKFSAGDELASLPSFEMIPAIRNLGTQQESTEDVSNEATISPIKRKGSDNAQLKIMGKVQQALLEFDQSESQGGSGQGKTGAPARASKRFKKDEKAENTAVDMEATSLGATVKEADARLLFLCETRQKVEKVCRVRRRLGLKGFVGVSSDGMSGGLALFWHESVSVDVRVLNKNFIDVYMRLSPDDPLWHVTFVYGEPRVENRHQIWTALRNISQTSNLPWLDCELHDLGFQGVPHTYDNRRDGWNNVKVRLDRAVANNGWRDIFPSAQIVHLVSPCSDHCHVLLKLVSVEYNQPRQKCLHYEILWEREPDSAQVIKDSWSSSGEKSDLGDINRSLAKVMAALRSWSKTKVKNVGRELAKARKKLGDLIASDADNSQIRFATDQMNELLYKEEMLWLQWSRVNWHKEGDKNTKFFHSRAVWRAKKNRITKLKDLQGTVHRTTTAMESMATDYFQEMFAADPTLNPESVTRLFQAKVTAEMNDLLCADFKDEEIAQALFQIGPLKAPGPDGFPARFYQRNWGIIKEDIISAVSKFFQTGCMPEGVNNTTIVLIPKIEQPMELKDFRPISLCNVLYKVVSKCLVNRLRPMLNELVSEEQSAFVRGRMITDNALLAFECFHYIQKNRKANKAACAYDRVDWRFLDMAMNRLGFAHRWVNWIMTCVTTAHAATVKDVVNTYAQGTGQLINPAKCSILCDDASPIEITEVIKQILQLEKSNFEDKYLGFPTPEGRMNKGRLQSLQSKIWKRLIQWGEKFLSSGGKEVLVKAVIQAIPVYVMGLFKLPDSEKPRLGWMKLNVDGSFDADRGKGGISMILRDNSGSTVFAACKSLDSCKNALEAEIRACMEGLILALQWTMRPILIETDCVSLVNLLKEGNRDLSEVVISFHS</sequence>
<dbReference type="InterPro" id="IPR036397">
    <property type="entry name" value="RNaseH_sf"/>
</dbReference>
<dbReference type="CDD" id="cd01650">
    <property type="entry name" value="RT_nLTR_like"/>
    <property type="match status" value="1"/>
</dbReference>
<evidence type="ECO:0000313" key="4">
    <source>
        <dbReference type="EMBL" id="EEC68693.1"/>
    </source>
</evidence>
<dbReference type="InterPro" id="IPR002156">
    <property type="entry name" value="RNaseH_domain"/>
</dbReference>
<evidence type="ECO:0000259" key="2">
    <source>
        <dbReference type="Pfam" id="PF00078"/>
    </source>
</evidence>
<dbReference type="InterPro" id="IPR044730">
    <property type="entry name" value="RNase_H-like_dom_plant"/>
</dbReference>
<dbReference type="SUPFAM" id="SSF53098">
    <property type="entry name" value="Ribonuclease H-like"/>
    <property type="match status" value="1"/>
</dbReference>
<dbReference type="GO" id="GO:0004523">
    <property type="term" value="F:RNA-DNA hybrid ribonuclease activity"/>
    <property type="evidence" value="ECO:0007669"/>
    <property type="project" value="InterPro"/>
</dbReference>
<dbReference type="InterPro" id="IPR000477">
    <property type="entry name" value="RT_dom"/>
</dbReference>
<evidence type="ECO:0000259" key="3">
    <source>
        <dbReference type="Pfam" id="PF13456"/>
    </source>
</evidence>
<evidence type="ECO:0008006" key="6">
    <source>
        <dbReference type="Google" id="ProtNLM"/>
    </source>
</evidence>
<protein>
    <recommendedName>
        <fullName evidence="6">Retrotransposon protein, putative, unclassified</fullName>
    </recommendedName>
</protein>